<feature type="compositionally biased region" description="Basic and acidic residues" evidence="1">
    <location>
        <begin position="29"/>
        <end position="46"/>
    </location>
</feature>
<feature type="non-terminal residue" evidence="2">
    <location>
        <position position="78"/>
    </location>
</feature>
<name>A0ABU6TXZ8_9FABA</name>
<evidence type="ECO:0000256" key="1">
    <source>
        <dbReference type="SAM" id="MobiDB-lite"/>
    </source>
</evidence>
<evidence type="ECO:0000313" key="2">
    <source>
        <dbReference type="EMBL" id="MED6153726.1"/>
    </source>
</evidence>
<keyword evidence="3" id="KW-1185">Reference proteome</keyword>
<sequence length="78" mass="8529">ENAPIRIEVPVGQTVNNANMSKTRGRPVGSKDKNPLKRRRANDGKKANTLPVEENKDIVGTPEVVQSHGIIETSKDVQ</sequence>
<protein>
    <submittedName>
        <fullName evidence="2">Uncharacterized protein</fullName>
    </submittedName>
</protein>
<reference evidence="2 3" key="1">
    <citation type="journal article" date="2023" name="Plants (Basel)">
        <title>Bridging the Gap: Combining Genomics and Transcriptomics Approaches to Understand Stylosanthes scabra, an Orphan Legume from the Brazilian Caatinga.</title>
        <authorList>
            <person name="Ferreira-Neto J.R.C."/>
            <person name="da Silva M.D."/>
            <person name="Binneck E."/>
            <person name="de Melo N.F."/>
            <person name="da Silva R.H."/>
            <person name="de Melo A.L.T.M."/>
            <person name="Pandolfi V."/>
            <person name="Bustamante F.O."/>
            <person name="Brasileiro-Vidal A.C."/>
            <person name="Benko-Iseppon A.M."/>
        </authorList>
    </citation>
    <scope>NUCLEOTIDE SEQUENCE [LARGE SCALE GENOMIC DNA]</scope>
    <source>
        <tissue evidence="2">Leaves</tissue>
    </source>
</reference>
<gene>
    <name evidence="2" type="ORF">PIB30_104874</name>
</gene>
<proteinExistence type="predicted"/>
<feature type="non-terminal residue" evidence="2">
    <location>
        <position position="1"/>
    </location>
</feature>
<feature type="compositionally biased region" description="Polar residues" evidence="1">
    <location>
        <begin position="13"/>
        <end position="22"/>
    </location>
</feature>
<accession>A0ABU6TXZ8</accession>
<feature type="region of interest" description="Disordered" evidence="1">
    <location>
        <begin position="1"/>
        <end position="56"/>
    </location>
</feature>
<organism evidence="2 3">
    <name type="scientific">Stylosanthes scabra</name>
    <dbReference type="NCBI Taxonomy" id="79078"/>
    <lineage>
        <taxon>Eukaryota</taxon>
        <taxon>Viridiplantae</taxon>
        <taxon>Streptophyta</taxon>
        <taxon>Embryophyta</taxon>
        <taxon>Tracheophyta</taxon>
        <taxon>Spermatophyta</taxon>
        <taxon>Magnoliopsida</taxon>
        <taxon>eudicotyledons</taxon>
        <taxon>Gunneridae</taxon>
        <taxon>Pentapetalae</taxon>
        <taxon>rosids</taxon>
        <taxon>fabids</taxon>
        <taxon>Fabales</taxon>
        <taxon>Fabaceae</taxon>
        <taxon>Papilionoideae</taxon>
        <taxon>50 kb inversion clade</taxon>
        <taxon>dalbergioids sensu lato</taxon>
        <taxon>Dalbergieae</taxon>
        <taxon>Pterocarpus clade</taxon>
        <taxon>Stylosanthes</taxon>
    </lineage>
</organism>
<dbReference type="EMBL" id="JASCZI010094336">
    <property type="protein sequence ID" value="MED6153726.1"/>
    <property type="molecule type" value="Genomic_DNA"/>
</dbReference>
<evidence type="ECO:0000313" key="3">
    <source>
        <dbReference type="Proteomes" id="UP001341840"/>
    </source>
</evidence>
<comment type="caution">
    <text evidence="2">The sequence shown here is derived from an EMBL/GenBank/DDBJ whole genome shotgun (WGS) entry which is preliminary data.</text>
</comment>
<dbReference type="Proteomes" id="UP001341840">
    <property type="component" value="Unassembled WGS sequence"/>
</dbReference>